<feature type="transmembrane region" description="Helical" evidence="17">
    <location>
        <begin position="118"/>
        <end position="136"/>
    </location>
</feature>
<dbReference type="Pfam" id="PF02790">
    <property type="entry name" value="COX2_TM"/>
    <property type="match status" value="1"/>
</dbReference>
<evidence type="ECO:0000256" key="16">
    <source>
        <dbReference type="SAM" id="MobiDB-lite"/>
    </source>
</evidence>
<dbReference type="InterPro" id="IPR011759">
    <property type="entry name" value="Cyt_c_oxidase_su2_TM_dom"/>
</dbReference>
<comment type="function">
    <text evidence="12 15">Subunits I and II form the functional core of the enzyme complex. Electrons originating in cytochrome c are transferred via heme a and Cu(A) to the binuclear center formed by heme a3 and Cu(B).</text>
</comment>
<dbReference type="PROSITE" id="PS50857">
    <property type="entry name" value="COX2_CUA"/>
    <property type="match status" value="1"/>
</dbReference>
<dbReference type="EC" id="7.1.1.9" evidence="15"/>
<keyword evidence="5 14" id="KW-0812">Transmembrane</keyword>
<feature type="transmembrane region" description="Helical" evidence="17">
    <location>
        <begin position="71"/>
        <end position="97"/>
    </location>
</feature>
<keyword evidence="4 14" id="KW-0679">Respiratory chain</keyword>
<dbReference type="SUPFAM" id="SSF81464">
    <property type="entry name" value="Cytochrome c oxidase subunit II-like, transmembrane region"/>
    <property type="match status" value="1"/>
</dbReference>
<dbReference type="Gene3D" id="1.10.287.90">
    <property type="match status" value="1"/>
</dbReference>
<dbReference type="PRINTS" id="PR01166">
    <property type="entry name" value="CYCOXIDASEII"/>
</dbReference>
<dbReference type="InterPro" id="IPR036257">
    <property type="entry name" value="Cyt_c_oxidase_su2_TM_sf"/>
</dbReference>
<dbReference type="GO" id="GO:0005886">
    <property type="term" value="C:plasma membrane"/>
    <property type="evidence" value="ECO:0007669"/>
    <property type="project" value="UniProtKB-SubCell"/>
</dbReference>
<evidence type="ECO:0000256" key="1">
    <source>
        <dbReference type="ARBA" id="ARBA00004141"/>
    </source>
</evidence>
<feature type="transmembrane region" description="Helical" evidence="17">
    <location>
        <begin position="31"/>
        <end position="51"/>
    </location>
</feature>
<evidence type="ECO:0000256" key="9">
    <source>
        <dbReference type="ARBA" id="ARBA00022989"/>
    </source>
</evidence>
<evidence type="ECO:0000256" key="17">
    <source>
        <dbReference type="SAM" id="Phobius"/>
    </source>
</evidence>
<dbReference type="GO" id="GO:0042773">
    <property type="term" value="P:ATP synthesis coupled electron transport"/>
    <property type="evidence" value="ECO:0007669"/>
    <property type="project" value="TreeGrafter"/>
</dbReference>
<comment type="similarity">
    <text evidence="2 14">Belongs to the cytochrome c oxidase subunit 2 family.</text>
</comment>
<dbReference type="Gene3D" id="2.60.40.420">
    <property type="entry name" value="Cupredoxins - blue copper proteins"/>
    <property type="match status" value="1"/>
</dbReference>
<name>A0A939BVW5_9ACTN</name>
<evidence type="ECO:0000259" key="19">
    <source>
        <dbReference type="PROSITE" id="PS50999"/>
    </source>
</evidence>
<dbReference type="GO" id="GO:0004129">
    <property type="term" value="F:cytochrome-c oxidase activity"/>
    <property type="evidence" value="ECO:0007669"/>
    <property type="project" value="UniProtKB-EC"/>
</dbReference>
<dbReference type="Proteomes" id="UP000663792">
    <property type="component" value="Unassembled WGS sequence"/>
</dbReference>
<evidence type="ECO:0000256" key="15">
    <source>
        <dbReference type="RuleBase" id="RU004024"/>
    </source>
</evidence>
<keyword evidence="9 17" id="KW-1133">Transmembrane helix</keyword>
<dbReference type="Pfam" id="PF00116">
    <property type="entry name" value="COX2"/>
    <property type="match status" value="1"/>
</dbReference>
<evidence type="ECO:0000313" key="21">
    <source>
        <dbReference type="Proteomes" id="UP000663792"/>
    </source>
</evidence>
<evidence type="ECO:0000256" key="4">
    <source>
        <dbReference type="ARBA" id="ARBA00022660"/>
    </source>
</evidence>
<keyword evidence="3 14" id="KW-0813">Transport</keyword>
<keyword evidence="11 17" id="KW-0472">Membrane</keyword>
<evidence type="ECO:0000256" key="7">
    <source>
        <dbReference type="ARBA" id="ARBA00022967"/>
    </source>
</evidence>
<dbReference type="InterPro" id="IPR001505">
    <property type="entry name" value="Copper_CuA"/>
</dbReference>
<feature type="domain" description="Cytochrome oxidase subunit II copper A binding" evidence="18">
    <location>
        <begin position="148"/>
        <end position="277"/>
    </location>
</feature>
<keyword evidence="8 14" id="KW-0249">Electron transport</keyword>
<dbReference type="SUPFAM" id="SSF49503">
    <property type="entry name" value="Cupredoxins"/>
    <property type="match status" value="1"/>
</dbReference>
<evidence type="ECO:0000256" key="11">
    <source>
        <dbReference type="ARBA" id="ARBA00023136"/>
    </source>
</evidence>
<reference evidence="20" key="1">
    <citation type="submission" date="2021-01" db="EMBL/GenBank/DDBJ databases">
        <title>YIM 132084 draft genome.</title>
        <authorList>
            <person name="An D."/>
        </authorList>
    </citation>
    <scope>NUCLEOTIDE SEQUENCE</scope>
    <source>
        <strain evidence="20">YIM 132084</strain>
    </source>
</reference>
<dbReference type="EMBL" id="JAERWK010000008">
    <property type="protein sequence ID" value="MBM9466943.1"/>
    <property type="molecule type" value="Genomic_DNA"/>
</dbReference>
<evidence type="ECO:0000256" key="5">
    <source>
        <dbReference type="ARBA" id="ARBA00022692"/>
    </source>
</evidence>
<evidence type="ECO:0000256" key="2">
    <source>
        <dbReference type="ARBA" id="ARBA00007866"/>
    </source>
</evidence>
<sequence>MAPGTSRAICCPHPVRQEGAYVARSRKARRLTLTATLAAAGLLITGCSTEEALRFGWPEGITPQAERMRQFWTGSVIAALIVGILVWALMFWAFIVYRKKKSDPLYPKQTKENLPLELIYTVVPFLMVGVLFFFTVSTENFALAKDDEPDVVVDVTAFKWNWDFGYQGTEVPGGGEVHTVGSTEEIPILVLPTNQVIQYELESKDVIHSFWVIDFNFKRDVFPDPEANQSDNVFQNTIEREGAFVGRCAELCGTYHSMMNFELRAVPGDVYDAYIDLRESENPATGAPYSAAEALRQLQQDFPDCGELCSPEATTTYPFNPDRNTKTASEAEQPLAGGN</sequence>
<evidence type="ECO:0000259" key="18">
    <source>
        <dbReference type="PROSITE" id="PS50857"/>
    </source>
</evidence>
<dbReference type="AlphaFoldDB" id="A0A939BVW5"/>
<comment type="catalytic activity">
    <reaction evidence="13 15">
        <text>4 Fe(II)-[cytochrome c] + O2 + 8 H(+)(in) = 4 Fe(III)-[cytochrome c] + 2 H2O + 4 H(+)(out)</text>
        <dbReference type="Rhea" id="RHEA:11436"/>
        <dbReference type="Rhea" id="RHEA-COMP:10350"/>
        <dbReference type="Rhea" id="RHEA-COMP:14399"/>
        <dbReference type="ChEBI" id="CHEBI:15377"/>
        <dbReference type="ChEBI" id="CHEBI:15378"/>
        <dbReference type="ChEBI" id="CHEBI:15379"/>
        <dbReference type="ChEBI" id="CHEBI:29033"/>
        <dbReference type="ChEBI" id="CHEBI:29034"/>
        <dbReference type="EC" id="7.1.1.9"/>
    </reaction>
</comment>
<gene>
    <name evidence="20" type="ORF">JL106_06555</name>
</gene>
<proteinExistence type="inferred from homology"/>
<dbReference type="PROSITE" id="PS50999">
    <property type="entry name" value="COX2_TM"/>
    <property type="match status" value="1"/>
</dbReference>
<dbReference type="GO" id="GO:0005507">
    <property type="term" value="F:copper ion binding"/>
    <property type="evidence" value="ECO:0007669"/>
    <property type="project" value="InterPro"/>
</dbReference>
<evidence type="ECO:0000256" key="10">
    <source>
        <dbReference type="ARBA" id="ARBA00023008"/>
    </source>
</evidence>
<comment type="subcellular location">
    <subcellularLocation>
        <location evidence="14">Cell membrane</location>
        <topology evidence="14">Multi-pass membrane protein</topology>
    </subcellularLocation>
    <subcellularLocation>
        <location evidence="1">Membrane</location>
        <topology evidence="1">Multi-pass membrane protein</topology>
    </subcellularLocation>
</comment>
<evidence type="ECO:0000256" key="3">
    <source>
        <dbReference type="ARBA" id="ARBA00022448"/>
    </source>
</evidence>
<evidence type="ECO:0000256" key="6">
    <source>
        <dbReference type="ARBA" id="ARBA00022723"/>
    </source>
</evidence>
<protein>
    <recommendedName>
        <fullName evidence="15">Cytochrome c oxidase subunit 2</fullName>
        <ecNumber evidence="15">7.1.1.9</ecNumber>
    </recommendedName>
</protein>
<comment type="caution">
    <text evidence="20">The sequence shown here is derived from an EMBL/GenBank/DDBJ whole genome shotgun (WGS) entry which is preliminary data.</text>
</comment>
<evidence type="ECO:0000256" key="12">
    <source>
        <dbReference type="ARBA" id="ARBA00024688"/>
    </source>
</evidence>
<dbReference type="InterPro" id="IPR002429">
    <property type="entry name" value="CcO_II-like_C"/>
</dbReference>
<keyword evidence="21" id="KW-1185">Reference proteome</keyword>
<feature type="domain" description="Cytochrome oxidase subunit II transmembrane region profile" evidence="19">
    <location>
        <begin position="47"/>
        <end position="146"/>
    </location>
</feature>
<comment type="cofactor">
    <cofactor evidence="15">
        <name>Cu cation</name>
        <dbReference type="ChEBI" id="CHEBI:23378"/>
    </cofactor>
    <text evidence="15">Binds a copper A center.</text>
</comment>
<accession>A0A939BVW5</accession>
<evidence type="ECO:0000256" key="8">
    <source>
        <dbReference type="ARBA" id="ARBA00022982"/>
    </source>
</evidence>
<dbReference type="PROSITE" id="PS00078">
    <property type="entry name" value="COX2"/>
    <property type="match status" value="1"/>
</dbReference>
<evidence type="ECO:0000256" key="13">
    <source>
        <dbReference type="ARBA" id="ARBA00047816"/>
    </source>
</evidence>
<keyword evidence="6 15" id="KW-0479">Metal-binding</keyword>
<dbReference type="InterPro" id="IPR045187">
    <property type="entry name" value="CcO_II"/>
</dbReference>
<dbReference type="PANTHER" id="PTHR22888:SF9">
    <property type="entry name" value="CYTOCHROME C OXIDASE SUBUNIT 2"/>
    <property type="match status" value="1"/>
</dbReference>
<evidence type="ECO:0000313" key="20">
    <source>
        <dbReference type="EMBL" id="MBM9466943.1"/>
    </source>
</evidence>
<dbReference type="PANTHER" id="PTHR22888">
    <property type="entry name" value="CYTOCHROME C OXIDASE, SUBUNIT II"/>
    <property type="match status" value="1"/>
</dbReference>
<keyword evidence="10 15" id="KW-0186">Copper</keyword>
<evidence type="ECO:0000256" key="14">
    <source>
        <dbReference type="RuleBase" id="RU000456"/>
    </source>
</evidence>
<dbReference type="InterPro" id="IPR008972">
    <property type="entry name" value="Cupredoxin"/>
</dbReference>
<keyword evidence="7" id="KW-1278">Translocase</keyword>
<feature type="region of interest" description="Disordered" evidence="16">
    <location>
        <begin position="306"/>
        <end position="339"/>
    </location>
</feature>
<organism evidence="20 21">
    <name type="scientific">Nakamurella leprariae</name>
    <dbReference type="NCBI Taxonomy" id="2803911"/>
    <lineage>
        <taxon>Bacteria</taxon>
        <taxon>Bacillati</taxon>
        <taxon>Actinomycetota</taxon>
        <taxon>Actinomycetes</taxon>
        <taxon>Nakamurellales</taxon>
        <taxon>Nakamurellaceae</taxon>
        <taxon>Nakamurella</taxon>
    </lineage>
</organism>